<keyword evidence="2" id="KW-1185">Reference proteome</keyword>
<dbReference type="AlphaFoldDB" id="A0AAD6XNQ6"/>
<protein>
    <recommendedName>
        <fullName evidence="3">DDE Tnp4 domain-containing protein</fullName>
    </recommendedName>
</protein>
<dbReference type="EMBL" id="JARJCN010000039">
    <property type="protein sequence ID" value="KAJ7083969.1"/>
    <property type="molecule type" value="Genomic_DNA"/>
</dbReference>
<accession>A0AAD6XNQ6</accession>
<dbReference type="Proteomes" id="UP001222325">
    <property type="component" value="Unassembled WGS sequence"/>
</dbReference>
<name>A0AAD6XNQ6_9AGAR</name>
<evidence type="ECO:0008006" key="3">
    <source>
        <dbReference type="Google" id="ProtNLM"/>
    </source>
</evidence>
<sequence length="55" mass="6229">RYFRQILIAISSPEFYGKYVHLLSANDPVSTSISENPKFFPFFCDAIGSMDGTHI</sequence>
<organism evidence="1 2">
    <name type="scientific">Mycena belliarum</name>
    <dbReference type="NCBI Taxonomy" id="1033014"/>
    <lineage>
        <taxon>Eukaryota</taxon>
        <taxon>Fungi</taxon>
        <taxon>Dikarya</taxon>
        <taxon>Basidiomycota</taxon>
        <taxon>Agaricomycotina</taxon>
        <taxon>Agaricomycetes</taxon>
        <taxon>Agaricomycetidae</taxon>
        <taxon>Agaricales</taxon>
        <taxon>Marasmiineae</taxon>
        <taxon>Mycenaceae</taxon>
        <taxon>Mycena</taxon>
    </lineage>
</organism>
<feature type="non-terminal residue" evidence="1">
    <location>
        <position position="1"/>
    </location>
</feature>
<reference evidence="1" key="1">
    <citation type="submission" date="2023-03" db="EMBL/GenBank/DDBJ databases">
        <title>Massive genome expansion in bonnet fungi (Mycena s.s.) driven by repeated elements and novel gene families across ecological guilds.</title>
        <authorList>
            <consortium name="Lawrence Berkeley National Laboratory"/>
            <person name="Harder C.B."/>
            <person name="Miyauchi S."/>
            <person name="Viragh M."/>
            <person name="Kuo A."/>
            <person name="Thoen E."/>
            <person name="Andreopoulos B."/>
            <person name="Lu D."/>
            <person name="Skrede I."/>
            <person name="Drula E."/>
            <person name="Henrissat B."/>
            <person name="Morin E."/>
            <person name="Kohler A."/>
            <person name="Barry K."/>
            <person name="LaButti K."/>
            <person name="Morin E."/>
            <person name="Salamov A."/>
            <person name="Lipzen A."/>
            <person name="Mereny Z."/>
            <person name="Hegedus B."/>
            <person name="Baldrian P."/>
            <person name="Stursova M."/>
            <person name="Weitz H."/>
            <person name="Taylor A."/>
            <person name="Grigoriev I.V."/>
            <person name="Nagy L.G."/>
            <person name="Martin F."/>
            <person name="Kauserud H."/>
        </authorList>
    </citation>
    <scope>NUCLEOTIDE SEQUENCE</scope>
    <source>
        <strain evidence="1">CBHHK173m</strain>
    </source>
</reference>
<proteinExistence type="predicted"/>
<comment type="caution">
    <text evidence="1">The sequence shown here is derived from an EMBL/GenBank/DDBJ whole genome shotgun (WGS) entry which is preliminary data.</text>
</comment>
<evidence type="ECO:0000313" key="2">
    <source>
        <dbReference type="Proteomes" id="UP001222325"/>
    </source>
</evidence>
<evidence type="ECO:0000313" key="1">
    <source>
        <dbReference type="EMBL" id="KAJ7083969.1"/>
    </source>
</evidence>
<gene>
    <name evidence="1" type="ORF">B0H15DRAFT_756135</name>
</gene>
<feature type="non-terminal residue" evidence="1">
    <location>
        <position position="55"/>
    </location>
</feature>